<dbReference type="STRING" id="60517.A0A0R3W2U2"/>
<dbReference type="PANTHER" id="PTHR21634">
    <property type="entry name" value="RE13835P"/>
    <property type="match status" value="1"/>
</dbReference>
<organism evidence="4">
    <name type="scientific">Taenia asiatica</name>
    <name type="common">Asian tapeworm</name>
    <dbReference type="NCBI Taxonomy" id="60517"/>
    <lineage>
        <taxon>Eukaryota</taxon>
        <taxon>Metazoa</taxon>
        <taxon>Spiralia</taxon>
        <taxon>Lophotrochozoa</taxon>
        <taxon>Platyhelminthes</taxon>
        <taxon>Cestoda</taxon>
        <taxon>Eucestoda</taxon>
        <taxon>Cyclophyllidea</taxon>
        <taxon>Taeniidae</taxon>
        <taxon>Taenia</taxon>
    </lineage>
</organism>
<dbReference type="Pfam" id="PF14638">
    <property type="entry name" value="FNIP_C"/>
    <property type="match status" value="1"/>
</dbReference>
<reference evidence="4" key="1">
    <citation type="submission" date="2017-02" db="UniProtKB">
        <authorList>
            <consortium name="WormBaseParasite"/>
        </authorList>
    </citation>
    <scope>IDENTIFICATION</scope>
</reference>
<dbReference type="Pfam" id="PF14637">
    <property type="entry name" value="FNIP_M"/>
    <property type="match status" value="1"/>
</dbReference>
<feature type="domain" description="Folliculin-interacting protein C-terminal" evidence="3">
    <location>
        <begin position="938"/>
        <end position="1042"/>
    </location>
</feature>
<name>A0A0R3W2U2_TAEAS</name>
<dbReference type="AlphaFoldDB" id="A0A0R3W2U2"/>
<accession>A0A0R3W2U2</accession>
<feature type="domain" description="Folliculin-interacting protein middle" evidence="2">
    <location>
        <begin position="125"/>
        <end position="331"/>
    </location>
</feature>
<feature type="region of interest" description="Disordered" evidence="1">
    <location>
        <begin position="566"/>
        <end position="600"/>
    </location>
</feature>
<proteinExistence type="predicted"/>
<sequence length="1060" mass="114386">LSKIFRKNALRLIVIRKSNESIIFDSSLTKNQSRLPVFGGDDNKVSLAEIAFGSFSLTHQKDLKSSVKLHDLRSSRHVLLTYVYYPSARRARNPNSVSHNRKQTGNASIDIWSNNFSVPSPSDLTVAVCVLVNIDWAHSLAKSISTGFSLNSKQILPVDLLERFYALLFDHFLQISVSFQALAEMVGHLLTTGASTHSHKSNLSEIHEKINRAFADFQRTFRDLCIPRLCRPVWPSLSLAYASQSDTPTGSRRLSGRGSSPYQSFPLNITPLPTHYESMSNSFVRGCLCSIISRNMSKDRCQFLAQLVTGILMQHRGWIPTVMLKIQNPSADSEWTVCEALSDGFARVMTSGGGVENSLLIQHLVQSGCDLNRHSCEDAKILNTSGTALATTIIYGNAGGSGLQQQQHRDRLLALLYLSSYFLRPPYFLLQAHEQLPDLGIADLYELEQRKRKSLQRPRGGSSGGNRRKSSSQLSASLMAGQRGGVVDIYDSGIASQEDLSAAVLQTLQQYSSSAGSSPSHPPVGASAICLPGRLTHEQCRIAEAAAQALVSREFAAVAAANATKPFQQQQQQQQYNPSQHPSPTSPVYTDSSTSKHREHTWTMGMAGRNRKMIAGLITPSLSVGGSGSGGAVGNNGEINGSTFYSSITPNVSAGVPCFSASISSTSNNPNDLTEIPLLIEKWYDYEWNNCWCLGEGIGPSVLGKNYCCGGRGGSTARAAASAVTVHYGSSVERYSSADNDDSVEVGTVCHADMESSDDGTQSSLDAGGGPELTLHSPISASVLEHYTSGLALQAVTESATTFRGRLIDDLTSWLSFAPTLLRRAVAPPPIIRPRSHSRFSNPSLQPSHNAFRCSALLVNVDASTVELLTIRRSAVGTTVSRKRSRSSKKPNDSLSAAATSPLSFFLPPNAPINGSFDVAGRKTSVTSNSDSSTDEEHTDAPASQSRILVHSPLVLRLLETVKLIYDRSGGCSTIALQHLETGLQNLCVLGCTLADLLVPSITSPDGGPDTPLIFRQNPETIANIIGCHRSDLPLLLSIAGSVSCKAAAVIETYELDQMW</sequence>
<evidence type="ECO:0000256" key="1">
    <source>
        <dbReference type="SAM" id="MobiDB-lite"/>
    </source>
</evidence>
<dbReference type="GO" id="GO:0051087">
    <property type="term" value="F:protein-folding chaperone binding"/>
    <property type="evidence" value="ECO:0007669"/>
    <property type="project" value="TreeGrafter"/>
</dbReference>
<feature type="region of interest" description="Disordered" evidence="1">
    <location>
        <begin position="452"/>
        <end position="475"/>
    </location>
</feature>
<evidence type="ECO:0000259" key="3">
    <source>
        <dbReference type="Pfam" id="PF14638"/>
    </source>
</evidence>
<feature type="region of interest" description="Disordered" evidence="1">
    <location>
        <begin position="918"/>
        <end position="944"/>
    </location>
</feature>
<evidence type="ECO:0000313" key="4">
    <source>
        <dbReference type="WBParaSite" id="TASK_0000417801-mRNA-1"/>
    </source>
</evidence>
<dbReference type="GO" id="GO:0005737">
    <property type="term" value="C:cytoplasm"/>
    <property type="evidence" value="ECO:0007669"/>
    <property type="project" value="TreeGrafter"/>
</dbReference>
<dbReference type="GO" id="GO:0042030">
    <property type="term" value="F:ATPase inhibitor activity"/>
    <property type="evidence" value="ECO:0007669"/>
    <property type="project" value="TreeGrafter"/>
</dbReference>
<dbReference type="WBParaSite" id="TASK_0000417801-mRNA-1">
    <property type="protein sequence ID" value="TASK_0000417801-mRNA-1"/>
    <property type="gene ID" value="TASK_0000417801"/>
</dbReference>
<feature type="compositionally biased region" description="Polar residues" evidence="1">
    <location>
        <begin position="576"/>
        <end position="593"/>
    </location>
</feature>
<dbReference type="InterPro" id="IPR028085">
    <property type="entry name" value="FNIP_mid_dom"/>
</dbReference>
<dbReference type="InterPro" id="IPR028086">
    <property type="entry name" value="FNIP_C_dom"/>
</dbReference>
<protein>
    <submittedName>
        <fullName evidence="4">Folliculin-interacting protein 1</fullName>
    </submittedName>
</protein>
<evidence type="ECO:0000259" key="2">
    <source>
        <dbReference type="Pfam" id="PF14637"/>
    </source>
</evidence>
<dbReference type="PANTHER" id="PTHR21634:SF9">
    <property type="entry name" value="RE13835P"/>
    <property type="match status" value="1"/>
</dbReference>